<evidence type="ECO:0000313" key="2">
    <source>
        <dbReference type="EMBL" id="SEA55832.1"/>
    </source>
</evidence>
<protein>
    <submittedName>
        <fullName evidence="2">TIR domain-containing protein</fullName>
    </submittedName>
</protein>
<dbReference type="PROSITE" id="PS50104">
    <property type="entry name" value="TIR"/>
    <property type="match status" value="1"/>
</dbReference>
<dbReference type="AlphaFoldDB" id="A0A1H4C6X2"/>
<evidence type="ECO:0000259" key="1">
    <source>
        <dbReference type="PROSITE" id="PS50104"/>
    </source>
</evidence>
<dbReference type="RefSeq" id="WP_074761148.1">
    <property type="nucleotide sequence ID" value="NZ_FNRF01000003.1"/>
</dbReference>
<dbReference type="EMBL" id="FNRF01000003">
    <property type="protein sequence ID" value="SEA55832.1"/>
    <property type="molecule type" value="Genomic_DNA"/>
</dbReference>
<dbReference type="Proteomes" id="UP000182257">
    <property type="component" value="Unassembled WGS sequence"/>
</dbReference>
<accession>A0A1H4C6X2</accession>
<proteinExistence type="predicted"/>
<name>A0A1H4C6X2_XYLRU</name>
<evidence type="ECO:0000313" key="3">
    <source>
        <dbReference type="Proteomes" id="UP000182257"/>
    </source>
</evidence>
<dbReference type="Gene3D" id="3.40.50.10140">
    <property type="entry name" value="Toll/interleukin-1 receptor homology (TIR) domain"/>
    <property type="match status" value="1"/>
</dbReference>
<dbReference type="InterPro" id="IPR000157">
    <property type="entry name" value="TIR_dom"/>
</dbReference>
<feature type="domain" description="TIR" evidence="1">
    <location>
        <begin position="33"/>
        <end position="158"/>
    </location>
</feature>
<sequence>MELQGILTQNRIERLADKYAGGELTKVNAPKDGKYDVFISHSSHDMGFVRKLIKFLRHSKGVENAYVDWLDPIMDHETDARTAENLKDRISKARKVIYVVTTESLKSSWCSWEIGYSDCAKGVDDLAILAVKPNNGKWKKREFLQQYPWIYYDLKEHMFKVRKRNGESVMLFDWLNRVEK</sequence>
<organism evidence="2 3">
    <name type="scientific">Xylanibacter ruminicola</name>
    <name type="common">Prevotella ruminicola</name>
    <dbReference type="NCBI Taxonomy" id="839"/>
    <lineage>
        <taxon>Bacteria</taxon>
        <taxon>Pseudomonadati</taxon>
        <taxon>Bacteroidota</taxon>
        <taxon>Bacteroidia</taxon>
        <taxon>Bacteroidales</taxon>
        <taxon>Prevotellaceae</taxon>
        <taxon>Xylanibacter</taxon>
    </lineage>
</organism>
<dbReference type="OrthoDB" id="9810385at2"/>
<reference evidence="2 3" key="1">
    <citation type="submission" date="2016-10" db="EMBL/GenBank/DDBJ databases">
        <authorList>
            <person name="de Groot N.N."/>
        </authorList>
    </citation>
    <scope>NUCLEOTIDE SEQUENCE [LARGE SCALE GENOMIC DNA]</scope>
    <source>
        <strain evidence="2 3">D31d</strain>
    </source>
</reference>
<dbReference type="Pfam" id="PF13676">
    <property type="entry name" value="TIR_2"/>
    <property type="match status" value="1"/>
</dbReference>
<dbReference type="InterPro" id="IPR035897">
    <property type="entry name" value="Toll_tir_struct_dom_sf"/>
</dbReference>
<gene>
    <name evidence="2" type="ORF">SAMN05216462_1789</name>
</gene>
<dbReference type="GO" id="GO:0007165">
    <property type="term" value="P:signal transduction"/>
    <property type="evidence" value="ECO:0007669"/>
    <property type="project" value="InterPro"/>
</dbReference>
<dbReference type="SUPFAM" id="SSF52200">
    <property type="entry name" value="Toll/Interleukin receptor TIR domain"/>
    <property type="match status" value="1"/>
</dbReference>